<accession>A0A5C3E4U8</accession>
<dbReference type="Pfam" id="PF10441">
    <property type="entry name" value="Urb2"/>
    <property type="match status" value="1"/>
</dbReference>
<protein>
    <recommendedName>
        <fullName evidence="2">Nucleolar 27S pre-rRNA processing Urb2/Npa2 C-terminal domain-containing protein</fullName>
    </recommendedName>
</protein>
<evidence type="ECO:0000313" key="4">
    <source>
        <dbReference type="Proteomes" id="UP000324022"/>
    </source>
</evidence>
<name>A0A5C3E4U8_9BASI</name>
<feature type="domain" description="Nucleolar 27S pre-rRNA processing Urb2/Npa2 C-terminal" evidence="2">
    <location>
        <begin position="1363"/>
        <end position="1612"/>
    </location>
</feature>
<reference evidence="3 4" key="1">
    <citation type="submission" date="2018-03" db="EMBL/GenBank/DDBJ databases">
        <authorList>
            <person name="Guldener U."/>
        </authorList>
    </citation>
    <scope>NUCLEOTIDE SEQUENCE [LARGE SCALE GENOMIC DNA]</scope>
    <source>
        <strain evidence="3 4">NBRC100155</strain>
    </source>
</reference>
<sequence>MPTATRSRAAAARPSESSSPASALASASITTSEQLVKALRVPQPPANGVSKLDIAFEAWHSASFFVPKKAELLSQWVLEHLCSSLKTSSSTSAPGTPSKGKNKSKQQQPKLPSVSSELDLRAWELLSAIVTVQISADSELSEAAKRSWLSHLANTQPLLTLTGAFVRQLNQAQSLPSKDCEMLLATASLSLVKLLPPATSRTAATNIEAATDVIQAWLDFFGQSRSTVEQQNGLAILKSIVATWTTTLQYGSNAKRNHQHFCNTAVPSLLRALHTLSSRTADANATARESSLLLEVVKQVAADSLFTEDVQRSLLQAGRSAEVTRTASWKETKIATGGIAAQLTSLLQDAQLNEAALSSLATLSDLLYTKLNRSEALNSIASSSITTSGSVRETQLSLVRKTILCEWYFPLLPFLVTSSGPEAQKAQRAAARKGLLQGIELNALYVMGCDEHEEWRSLFSTLFDSTRAELRQIASDSTTSAQSEIADHFACLTSLWRLEKSVVEGDLVSIFALVAAQRVSKQALWLPEELPASTLAALDFFRAVATLDVRFRTIPALVNAVLGSIPLAAGLLAKTKDDSLSSSVFTSQTFLAELGKLCRDNVTPMQVPDLIQRLTGLAQGLESVSSSIPATPRSKRQRTASTSSTKSDSHGQVAQALIAQLQIAAQIVQSVNLASNLRARSIAAAEELHNVLVLPCLEPCLASTSTSPAPATCGVAAAALRVRQALLSEKWRYDPSEPVKLDGSLPTESLPCLEAAFDERADSLRELLSLGESSPELCQLRFQILQSFLQRAERDAFLDKTDSQYCQLLSKDVGVIYELLKGMSSLASSESKASISEWIGCPNRIRDGSELLQVVWLAVVTRWAPLFESIAGIGTLEMLADTLVTLSEPSEDGEESGMRYVTSTALRNASFLELPKWREQTMIHIIQKLGNGENLKRRLAVTAALWVTPAEWVSRNIRPIVLKHLLSLDKDLVSAHKKEAVSEGVVVRWMQLRNLLARVLQEYAAESYNKDEDLFASLQGFLATSSNKNTDGEEQHAWEQASLFALHATVRVLLARSKQNASTQTRLVEAAKQIRQEAATEKSKQAGITLKMRAAQDMLTTLIGEVAREGDPAAAKQNLEAIKSLTSAKLVTASEVAQKLDVALYHLREVSLAVHGDAGADRAEYQALMATLTKDVVGSLCVVFSRAHVFVEADAGQGSAQQKIYKTAADAGLELIRCIVSCGRAISAEAGKASCLAACVAYSALIVSLPVLQEQRRVADGLQRIVSHLEGETYDGVLSQLLVALRSTVTASDSEAASEKEVAAIDGDAAALISTIGLVLGSAPEGTSKIARTHVSHWLSILTSTNMCGGRIHLRSMVASVLALDSLCSNHAMIFRTQDMGTILQLFATITGPSMSDEPSPSILALTRSELDTMRTKLFDGIVSTLGSLMRLRQDLVLSFLPHLGSLLARLCTLFRRLRRTFISTQTRIEASGTQRRALRRDLPAWLDPELVTPLTAAHSARALSRLLSLLVVKNVSLKARSAEMTKAESLARPFSKHATYILVAYLKSLTAQNAIVPAEVRAELEVGMMTICEVIGQRQRDAAMAGLLDSAGKTLLKRVWGEFEKQRYRGQ</sequence>
<dbReference type="Proteomes" id="UP000324022">
    <property type="component" value="Unassembled WGS sequence"/>
</dbReference>
<proteinExistence type="predicted"/>
<dbReference type="InterPro" id="IPR018849">
    <property type="entry name" value="Urb2/Npa2_C"/>
</dbReference>
<evidence type="ECO:0000313" key="3">
    <source>
        <dbReference type="EMBL" id="SPO24459.1"/>
    </source>
</evidence>
<feature type="compositionally biased region" description="Low complexity" evidence="1">
    <location>
        <begin position="86"/>
        <end position="99"/>
    </location>
</feature>
<feature type="region of interest" description="Disordered" evidence="1">
    <location>
        <begin position="1"/>
        <end position="26"/>
    </location>
</feature>
<gene>
    <name evidence="3" type="ORF">UTRI_03727</name>
</gene>
<dbReference type="EMBL" id="OOIN01000007">
    <property type="protein sequence ID" value="SPO24459.1"/>
    <property type="molecule type" value="Genomic_DNA"/>
</dbReference>
<evidence type="ECO:0000256" key="1">
    <source>
        <dbReference type="SAM" id="MobiDB-lite"/>
    </source>
</evidence>
<dbReference type="OrthoDB" id="160374at2759"/>
<organism evidence="3 4">
    <name type="scientific">Ustilago trichophora</name>
    <dbReference type="NCBI Taxonomy" id="86804"/>
    <lineage>
        <taxon>Eukaryota</taxon>
        <taxon>Fungi</taxon>
        <taxon>Dikarya</taxon>
        <taxon>Basidiomycota</taxon>
        <taxon>Ustilaginomycotina</taxon>
        <taxon>Ustilaginomycetes</taxon>
        <taxon>Ustilaginales</taxon>
        <taxon>Ustilaginaceae</taxon>
        <taxon>Ustilago</taxon>
    </lineage>
</organism>
<evidence type="ECO:0000259" key="2">
    <source>
        <dbReference type="Pfam" id="PF10441"/>
    </source>
</evidence>
<feature type="region of interest" description="Disordered" evidence="1">
    <location>
        <begin position="625"/>
        <end position="648"/>
    </location>
</feature>
<keyword evidence="4" id="KW-1185">Reference proteome</keyword>
<feature type="region of interest" description="Disordered" evidence="1">
    <location>
        <begin position="86"/>
        <end position="112"/>
    </location>
</feature>